<dbReference type="NCBIfam" id="TIGR01509">
    <property type="entry name" value="HAD-SF-IA-v3"/>
    <property type="match status" value="1"/>
</dbReference>
<dbReference type="GO" id="GO:0006281">
    <property type="term" value="P:DNA repair"/>
    <property type="evidence" value="ECO:0007669"/>
    <property type="project" value="TreeGrafter"/>
</dbReference>
<dbReference type="InterPro" id="IPR006439">
    <property type="entry name" value="HAD-SF_hydro_IA"/>
</dbReference>
<reference evidence="6" key="1">
    <citation type="submission" date="2018-09" db="EMBL/GenBank/DDBJ databases">
        <authorList>
            <person name="Livingstone P.G."/>
            <person name="Whitworth D.E."/>
        </authorList>
    </citation>
    <scope>NUCLEOTIDE SEQUENCE [LARGE SCALE GENOMIC DNA]</scope>
    <source>
        <strain evidence="6">CA040B</strain>
    </source>
</reference>
<evidence type="ECO:0000313" key="5">
    <source>
        <dbReference type="EMBL" id="RKH34464.1"/>
    </source>
</evidence>
<accession>A0A3A8N5C6</accession>
<evidence type="ECO:0000256" key="1">
    <source>
        <dbReference type="ARBA" id="ARBA00000830"/>
    </source>
</evidence>
<dbReference type="NCBIfam" id="TIGR01549">
    <property type="entry name" value="HAD-SF-IA-v1"/>
    <property type="match status" value="1"/>
</dbReference>
<dbReference type="Proteomes" id="UP000273405">
    <property type="component" value="Unassembled WGS sequence"/>
</dbReference>
<dbReference type="GO" id="GO:0008967">
    <property type="term" value="F:phosphoglycolate phosphatase activity"/>
    <property type="evidence" value="ECO:0007669"/>
    <property type="project" value="UniProtKB-EC"/>
</dbReference>
<dbReference type="InterPro" id="IPR050155">
    <property type="entry name" value="HAD-like_hydrolase_sf"/>
</dbReference>
<organism evidence="5 6">
    <name type="scientific">Corallococcus sicarius</name>
    <dbReference type="NCBI Taxonomy" id="2316726"/>
    <lineage>
        <taxon>Bacteria</taxon>
        <taxon>Pseudomonadati</taxon>
        <taxon>Myxococcota</taxon>
        <taxon>Myxococcia</taxon>
        <taxon>Myxococcales</taxon>
        <taxon>Cystobacterineae</taxon>
        <taxon>Myxococcaceae</taxon>
        <taxon>Corallococcus</taxon>
    </lineage>
</organism>
<dbReference type="InterPro" id="IPR036412">
    <property type="entry name" value="HAD-like_sf"/>
</dbReference>
<gene>
    <name evidence="5" type="ORF">D7X12_35025</name>
</gene>
<proteinExistence type="inferred from homology"/>
<dbReference type="Gene3D" id="3.40.50.1000">
    <property type="entry name" value="HAD superfamily/HAD-like"/>
    <property type="match status" value="1"/>
</dbReference>
<dbReference type="EC" id="3.1.3.18" evidence="4"/>
<dbReference type="GO" id="GO:0005829">
    <property type="term" value="C:cytosol"/>
    <property type="evidence" value="ECO:0007669"/>
    <property type="project" value="TreeGrafter"/>
</dbReference>
<dbReference type="InterPro" id="IPR023214">
    <property type="entry name" value="HAD_sf"/>
</dbReference>
<dbReference type="SFLD" id="SFLDG01129">
    <property type="entry name" value="C1.5:_HAD__Beta-PGM__Phosphata"/>
    <property type="match status" value="1"/>
</dbReference>
<dbReference type="SUPFAM" id="SSF56784">
    <property type="entry name" value="HAD-like"/>
    <property type="match status" value="1"/>
</dbReference>
<dbReference type="InterPro" id="IPR023198">
    <property type="entry name" value="PGP-like_dom2"/>
</dbReference>
<dbReference type="PANTHER" id="PTHR43434">
    <property type="entry name" value="PHOSPHOGLYCOLATE PHOSPHATASE"/>
    <property type="match status" value="1"/>
</dbReference>
<comment type="caution">
    <text evidence="5">The sequence shown here is derived from an EMBL/GenBank/DDBJ whole genome shotgun (WGS) entry which is preliminary data.</text>
</comment>
<evidence type="ECO:0000256" key="3">
    <source>
        <dbReference type="ARBA" id="ARBA00006171"/>
    </source>
</evidence>
<keyword evidence="5" id="KW-0378">Hydrolase</keyword>
<sequence>MPALRAVIFDLDGTLVDSLGDIATAMNHALVQHGLPPHPEDAYLLFVGEGVARLAQRATGGAAPALQGEVLATYHAYYDAHLFDRTRAYPGVVGVLQALQADGVRLGVLSNKSDDFVKRLASRLLPGVAFTAVYGERPGIPRKPDPTAALALAEELGVAPGACGFVGDTSVDMDTARAAGMYGVGVTWGFRTAAELHAHGARAVVFTAEGLLAALRDAGR</sequence>
<evidence type="ECO:0000256" key="4">
    <source>
        <dbReference type="ARBA" id="ARBA00013078"/>
    </source>
</evidence>
<name>A0A3A8N5C6_9BACT</name>
<dbReference type="EMBL" id="RAWG01000347">
    <property type="protein sequence ID" value="RKH34464.1"/>
    <property type="molecule type" value="Genomic_DNA"/>
</dbReference>
<dbReference type="AlphaFoldDB" id="A0A3A8N5C6"/>
<dbReference type="SFLD" id="SFLDS00003">
    <property type="entry name" value="Haloacid_Dehalogenase"/>
    <property type="match status" value="1"/>
</dbReference>
<keyword evidence="6" id="KW-1185">Reference proteome</keyword>
<dbReference type="OrthoDB" id="9792518at2"/>
<dbReference type="RefSeq" id="WP_120629555.1">
    <property type="nucleotide sequence ID" value="NZ_RAWG01000347.1"/>
</dbReference>
<dbReference type="SFLD" id="SFLDG01135">
    <property type="entry name" value="C1.5.6:_HAD__Beta-PGM__Phospha"/>
    <property type="match status" value="1"/>
</dbReference>
<dbReference type="Pfam" id="PF00702">
    <property type="entry name" value="Hydrolase"/>
    <property type="match status" value="1"/>
</dbReference>
<comment type="similarity">
    <text evidence="3">Belongs to the HAD-like hydrolase superfamily. CbbY/CbbZ/Gph/YieH family.</text>
</comment>
<dbReference type="PRINTS" id="PR00413">
    <property type="entry name" value="HADHALOGNASE"/>
</dbReference>
<dbReference type="Gene3D" id="1.10.150.240">
    <property type="entry name" value="Putative phosphatase, domain 2"/>
    <property type="match status" value="1"/>
</dbReference>
<protein>
    <recommendedName>
        <fullName evidence="4">phosphoglycolate phosphatase</fullName>
        <ecNumber evidence="4">3.1.3.18</ecNumber>
    </recommendedName>
</protein>
<comment type="pathway">
    <text evidence="2">Organic acid metabolism; glycolate biosynthesis; glycolate from 2-phosphoglycolate: step 1/1.</text>
</comment>
<evidence type="ECO:0000313" key="6">
    <source>
        <dbReference type="Proteomes" id="UP000273405"/>
    </source>
</evidence>
<dbReference type="PANTHER" id="PTHR43434:SF1">
    <property type="entry name" value="PHOSPHOGLYCOLATE PHOSPHATASE"/>
    <property type="match status" value="1"/>
</dbReference>
<comment type="catalytic activity">
    <reaction evidence="1">
        <text>2-phosphoglycolate + H2O = glycolate + phosphate</text>
        <dbReference type="Rhea" id="RHEA:14369"/>
        <dbReference type="ChEBI" id="CHEBI:15377"/>
        <dbReference type="ChEBI" id="CHEBI:29805"/>
        <dbReference type="ChEBI" id="CHEBI:43474"/>
        <dbReference type="ChEBI" id="CHEBI:58033"/>
        <dbReference type="EC" id="3.1.3.18"/>
    </reaction>
</comment>
<evidence type="ECO:0000256" key="2">
    <source>
        <dbReference type="ARBA" id="ARBA00004818"/>
    </source>
</evidence>